<dbReference type="InterPro" id="IPR011639">
    <property type="entry name" value="MethylTrfase_TaqI-like_dom"/>
</dbReference>
<dbReference type="InterPro" id="IPR025931">
    <property type="entry name" value="TaqI_C"/>
</dbReference>
<evidence type="ECO:0000259" key="9">
    <source>
        <dbReference type="Pfam" id="PF07669"/>
    </source>
</evidence>
<feature type="domain" description="Type II methyltransferase M.TaqI-like" evidence="9">
    <location>
        <begin position="499"/>
        <end position="661"/>
    </location>
</feature>
<dbReference type="InterPro" id="IPR050953">
    <property type="entry name" value="N4_N6_ade-DNA_methylase"/>
</dbReference>
<evidence type="ECO:0000256" key="4">
    <source>
        <dbReference type="ARBA" id="ARBA00022691"/>
    </source>
</evidence>
<gene>
    <name evidence="11" type="ORF">E0I61_05460</name>
</gene>
<dbReference type="Gene3D" id="3.40.50.150">
    <property type="entry name" value="Vaccinia Virus protein VP39"/>
    <property type="match status" value="1"/>
</dbReference>
<evidence type="ECO:0000256" key="3">
    <source>
        <dbReference type="ARBA" id="ARBA00022679"/>
    </source>
</evidence>
<dbReference type="EC" id="2.1.1.72" evidence="1"/>
<dbReference type="Proteomes" id="UP000294685">
    <property type="component" value="Unassembled WGS sequence"/>
</dbReference>
<feature type="domain" description="TaqI-like C-terminal specificity" evidence="10">
    <location>
        <begin position="779"/>
        <end position="937"/>
    </location>
</feature>
<dbReference type="PRINTS" id="PR00507">
    <property type="entry name" value="N12N6MTFRASE"/>
</dbReference>
<dbReference type="PROSITE" id="PS00092">
    <property type="entry name" value="N6_MTASE"/>
    <property type="match status" value="1"/>
</dbReference>
<keyword evidence="11" id="KW-0540">Nuclease</keyword>
<dbReference type="Pfam" id="PF07669">
    <property type="entry name" value="Eco57I"/>
    <property type="match status" value="1"/>
</dbReference>
<protein>
    <recommendedName>
        <fullName evidence="1">site-specific DNA-methyltransferase (adenine-specific)</fullName>
        <ecNumber evidence="1">2.1.1.72</ecNumber>
    </recommendedName>
</protein>
<keyword evidence="11" id="KW-0378">Hydrolase</keyword>
<keyword evidence="4" id="KW-0949">S-adenosyl-L-methionine</keyword>
<keyword evidence="12" id="KW-1185">Reference proteome</keyword>
<keyword evidence="5" id="KW-0680">Restriction system</keyword>
<dbReference type="EMBL" id="SMLH01000002">
    <property type="protein sequence ID" value="TDE30444.1"/>
    <property type="molecule type" value="Genomic_DNA"/>
</dbReference>
<evidence type="ECO:0000256" key="1">
    <source>
        <dbReference type="ARBA" id="ARBA00011900"/>
    </source>
</evidence>
<evidence type="ECO:0000313" key="11">
    <source>
        <dbReference type="EMBL" id="TDE30444.1"/>
    </source>
</evidence>
<proteinExistence type="predicted"/>
<evidence type="ECO:0000313" key="12">
    <source>
        <dbReference type="Proteomes" id="UP000294685"/>
    </source>
</evidence>
<comment type="catalytic activity">
    <reaction evidence="7">
        <text>a 2'-deoxyadenosine in DNA + S-adenosyl-L-methionine = an N(6)-methyl-2'-deoxyadenosine in DNA + S-adenosyl-L-homocysteine + H(+)</text>
        <dbReference type="Rhea" id="RHEA:15197"/>
        <dbReference type="Rhea" id="RHEA-COMP:12418"/>
        <dbReference type="Rhea" id="RHEA-COMP:12419"/>
        <dbReference type="ChEBI" id="CHEBI:15378"/>
        <dbReference type="ChEBI" id="CHEBI:57856"/>
        <dbReference type="ChEBI" id="CHEBI:59789"/>
        <dbReference type="ChEBI" id="CHEBI:90615"/>
        <dbReference type="ChEBI" id="CHEBI:90616"/>
        <dbReference type="EC" id="2.1.1.72"/>
    </reaction>
</comment>
<comment type="caution">
    <text evidence="11">The sequence shown here is derived from an EMBL/GenBank/DDBJ whole genome shotgun (WGS) entry which is preliminary data.</text>
</comment>
<dbReference type="Pfam" id="PF12950">
    <property type="entry name" value="TaqI_C"/>
    <property type="match status" value="1"/>
</dbReference>
<dbReference type="InterPro" id="IPR002052">
    <property type="entry name" value="DNA_methylase_N6_adenine_CS"/>
</dbReference>
<sequence length="1077" mass="125366">MSLFQPSVLKKYLSQQDSALIQKAYKKYVKYFHNAAIQENIRNSKEEQFQEGFLRELFVDILGYTLNPAANFNLTTELKNIKGAKKVDGAILKDGNALGVIELKGTNTKDLESIRQQAFDYKANQTGCIYVITSNFEKLRFYINNAVDFEEFNLFTLTHVEFEIFYLCLAKENILANKPLSIKEASVVEEENITKKFYGDYSVFKRELYRDLVKQNRSNILLNDLPEKTTKLILFQKSQKLIDRFLFILFAEDRGLLAPNSINTVLKEWKALADLDVEMPLYDRYKQYFGYLDTGRKGTDKKEEIFAYNGGLFQPDTILDAVIIDNEMLYRHTLKLSTYDFESQVDVNILGHIFEHSLNEIESVNAEIEGTDFDKQKTKRKKDGVFYTPKYITKYIVDNTIGKLCTEKKQELGIIDEEYAKGRKNRQTTTIIKLDQQLKDYRDWLLQLTICDPACGSGAFLNQALDFLIREHAYLDELNKQLFGGFFVFPDIENQILEHNIYGVDLNEESIEIAKLSLWLRTAQPKRKLTSLNNNIKCGNSLIESKAIAGDKAFSWKEEFPEVFAKGGFDVIIGNPPYVRQELFKEIKPYLEKNYKSYQGMADLYTYFIELSIDKLIKNEGVFSIIVANKWMQANYAKPLRSWLREKRIIEIVDFGDLEVFKNVAAYPCIITISPKPPDISFKVTIPEDLNFSDLNLYVEQNHFNIIQENLNDNSWALVNENISNLSRKLKNTGNNLANYCDSKIFYGIKTGLNEAFVIDKNKRDEIIKNNPKSIELIKPFLAGRDIKRYAVDFKDTYLILIPNGWTNANRKIQEPWDFLTSNYPMIALHLLDFKNKAFKRSDQGEYWWELRSCAYYDEFNKPKLLLPDISKRGNFELDEKENYYLVNTAYIIGNADLFLLGILNSKLITFFYKSISPQVRGGYLRFIYQYLAEIPIAYPNEREKIELEKLTHELRELQLKEKKVTNKFLKLIEFSNLGTIPSKKLKTWHNLEFGGFINELNKAIKIKNKGLIKAEQKEVLLLTKKDEFEWLDIFEENKTKAQNLKSHIDTTEKSIDKMVYELYGLNEEEISIVENS</sequence>
<evidence type="ECO:0000256" key="5">
    <source>
        <dbReference type="ARBA" id="ARBA00022747"/>
    </source>
</evidence>
<keyword evidence="6" id="KW-0238">DNA-binding</keyword>
<name>A0ABY2DTE4_9FLAO</name>
<keyword evidence="3" id="KW-0808">Transferase</keyword>
<evidence type="ECO:0000259" key="10">
    <source>
        <dbReference type="Pfam" id="PF12950"/>
    </source>
</evidence>
<feature type="coiled-coil region" evidence="8">
    <location>
        <begin position="941"/>
        <end position="968"/>
    </location>
</feature>
<reference evidence="11 12" key="1">
    <citation type="submission" date="2019-03" db="EMBL/GenBank/DDBJ databases">
        <title>Novel species of Flavobacterium.</title>
        <authorList>
            <person name="Liu Q."/>
            <person name="Xin Y.-H."/>
        </authorList>
    </citation>
    <scope>NUCLEOTIDE SEQUENCE [LARGE SCALE GENOMIC DNA]</scope>
    <source>
        <strain evidence="11 12">LB2P22</strain>
    </source>
</reference>
<dbReference type="SUPFAM" id="SSF53335">
    <property type="entry name" value="S-adenosyl-L-methionine-dependent methyltransferases"/>
    <property type="match status" value="1"/>
</dbReference>
<dbReference type="GO" id="GO:0004519">
    <property type="term" value="F:endonuclease activity"/>
    <property type="evidence" value="ECO:0007669"/>
    <property type="project" value="UniProtKB-KW"/>
</dbReference>
<keyword evidence="8" id="KW-0175">Coiled coil</keyword>
<evidence type="ECO:0000256" key="8">
    <source>
        <dbReference type="SAM" id="Coils"/>
    </source>
</evidence>
<dbReference type="InterPro" id="IPR029063">
    <property type="entry name" value="SAM-dependent_MTases_sf"/>
</dbReference>
<evidence type="ECO:0000256" key="7">
    <source>
        <dbReference type="ARBA" id="ARBA00047942"/>
    </source>
</evidence>
<evidence type="ECO:0000256" key="6">
    <source>
        <dbReference type="ARBA" id="ARBA00023125"/>
    </source>
</evidence>
<keyword evidence="2" id="KW-0489">Methyltransferase</keyword>
<dbReference type="PANTHER" id="PTHR33841">
    <property type="entry name" value="DNA METHYLTRANSFERASE YEEA-RELATED"/>
    <property type="match status" value="1"/>
</dbReference>
<evidence type="ECO:0000256" key="2">
    <source>
        <dbReference type="ARBA" id="ARBA00022603"/>
    </source>
</evidence>
<keyword evidence="11" id="KW-0255">Endonuclease</keyword>
<organism evidence="11 12">
    <name type="scientific">Flavobacterium ranwuense</name>
    <dbReference type="NCBI Taxonomy" id="2541725"/>
    <lineage>
        <taxon>Bacteria</taxon>
        <taxon>Pseudomonadati</taxon>
        <taxon>Bacteroidota</taxon>
        <taxon>Flavobacteriia</taxon>
        <taxon>Flavobacteriales</taxon>
        <taxon>Flavobacteriaceae</taxon>
        <taxon>Flavobacterium</taxon>
    </lineage>
</organism>
<dbReference type="PANTHER" id="PTHR33841:SF1">
    <property type="entry name" value="DNA METHYLTRANSFERASE A"/>
    <property type="match status" value="1"/>
</dbReference>
<accession>A0ABY2DTE4</accession>
<dbReference type="RefSeq" id="WP_132069954.1">
    <property type="nucleotide sequence ID" value="NZ_SMLH01000002.1"/>
</dbReference>